<feature type="transmembrane region" description="Helical" evidence="1">
    <location>
        <begin position="227"/>
        <end position="248"/>
    </location>
</feature>
<dbReference type="Gene3D" id="2.60.40.1630">
    <property type="entry name" value="bacillus anthracis domain"/>
    <property type="match status" value="1"/>
</dbReference>
<dbReference type="eggNOG" id="COG1595">
    <property type="taxonomic scope" value="Bacteria"/>
</dbReference>
<keyword evidence="1" id="KW-0812">Transmembrane</keyword>
<keyword evidence="4" id="KW-1185">Reference proteome</keyword>
<reference evidence="3 4" key="1">
    <citation type="submission" date="2013-12" db="EMBL/GenBank/DDBJ databases">
        <title>NBRP : Genome information of microbial organism related human and environment.</title>
        <authorList>
            <person name="Hattori M."/>
            <person name="Oshima K."/>
            <person name="Inaba H."/>
            <person name="Suda W."/>
            <person name="Sakamoto M."/>
            <person name="Iino T."/>
            <person name="Kitahara M."/>
            <person name="Oshida Y."/>
            <person name="Iida T."/>
            <person name="Kudo T."/>
            <person name="Itoh T."/>
            <person name="Ahmed I."/>
            <person name="Ohkuma M."/>
        </authorList>
    </citation>
    <scope>NUCLEOTIDE SEQUENCE [LARGE SCALE GENOMIC DNA]</scope>
    <source>
        <strain evidence="3 4">JCM 21738</strain>
    </source>
</reference>
<proteinExistence type="predicted"/>
<evidence type="ECO:0000313" key="3">
    <source>
        <dbReference type="EMBL" id="GAE47786.1"/>
    </source>
</evidence>
<gene>
    <name evidence="3" type="ORF">JCM21738_4804</name>
</gene>
<dbReference type="RefSeq" id="WP_081742168.1">
    <property type="nucleotide sequence ID" value="NZ_BAUW01000097.1"/>
</dbReference>
<evidence type="ECO:0000256" key="1">
    <source>
        <dbReference type="SAM" id="Phobius"/>
    </source>
</evidence>
<evidence type="ECO:0000259" key="2">
    <source>
        <dbReference type="Pfam" id="PF13786"/>
    </source>
</evidence>
<dbReference type="Pfam" id="PF13786">
    <property type="entry name" value="DUF4179"/>
    <property type="match status" value="1"/>
</dbReference>
<comment type="caution">
    <text evidence="3">The sequence shown here is derived from an EMBL/GenBank/DDBJ whole genome shotgun (WGS) entry which is preliminary data.</text>
</comment>
<feature type="domain" description="DUF4179" evidence="2">
    <location>
        <begin position="224"/>
        <end position="304"/>
    </location>
</feature>
<dbReference type="Gene3D" id="1.20.140.160">
    <property type="match status" value="1"/>
</dbReference>
<name>W4RTZ6_9BACI</name>
<dbReference type="Proteomes" id="UP000018949">
    <property type="component" value="Unassembled WGS sequence"/>
</dbReference>
<dbReference type="AlphaFoldDB" id="W4RTZ6"/>
<keyword evidence="1" id="KW-0472">Membrane</keyword>
<organism evidence="3 4">
    <name type="scientific">Mesobacillus boroniphilus JCM 21738</name>
    <dbReference type="NCBI Taxonomy" id="1294265"/>
    <lineage>
        <taxon>Bacteria</taxon>
        <taxon>Bacillati</taxon>
        <taxon>Bacillota</taxon>
        <taxon>Bacilli</taxon>
        <taxon>Bacillales</taxon>
        <taxon>Bacillaceae</taxon>
        <taxon>Mesobacillus</taxon>
    </lineage>
</organism>
<protein>
    <recommendedName>
        <fullName evidence="2">DUF4179 domain-containing protein</fullName>
    </recommendedName>
</protein>
<sequence length="662" mass="77318">MDWFDGHKEYFYSFGWHFVQNQQQMEELFYRSILKVHKEFPRYKGNLSFKMWVTSIFIQNIRGISSLQDSEEIEPRRKVFAGINQLEKEALVLTYVTGFTLEETAQVLDVPAEKKIKDLLFSGIQSVRKQIDGADYHGCEKFQKHYIDYLEKTMERPAKIEFEIHLYNCRECQEDLASFQEVAMTRLNHNESENDLNVPLQLMENVKMRLGDQKEHRKRKFKMRKKWALGFASALAFIMAIGFITGAFPKVYYAWTEDDVHLRAFLQEGFGQRLNLEAESNGVKVKIKGVVADDIQTLVFYEIHDTKEDKQYFMTFEDGVTVENEYDILKRDTYPRYSFPDVEAEMNKSDKNVFYGKLALRPLEEEQGEIKLRITQIQELANDAAISLGFRTGDYKSGYWSFEFPVTKQPTREYEINEQREIEGVAVRLEKLIVAPTATFLQFGINTEKLEKRIDFLNFKSLEVNNKKVQAERYGSHFMDQQQGSWTGFQAYFGPLYGEKVKDFKAQLDSIYLSIVDHRNIELSGNEPFPQTIEYAGSTLWIDKVDAGQSTEIIIRSDDLENREYESLHINFVDENDQQPHTTHMDSKAVLVDKNGVEYDPHKGPIDFEKLEQPRHFVTEQSMRVEGVEENSMKLQITGYNSLKYLDEVWELGAVLVAQDKE</sequence>
<keyword evidence="1" id="KW-1133">Transmembrane helix</keyword>
<accession>W4RTZ6</accession>
<dbReference type="InterPro" id="IPR025436">
    <property type="entry name" value="DUF4179"/>
</dbReference>
<dbReference type="EMBL" id="BAUW01000097">
    <property type="protein sequence ID" value="GAE47786.1"/>
    <property type="molecule type" value="Genomic_DNA"/>
</dbReference>
<evidence type="ECO:0000313" key="4">
    <source>
        <dbReference type="Proteomes" id="UP000018949"/>
    </source>
</evidence>